<organism evidence="4 5">
    <name type="scientific">Boothiomyces macroporosus</name>
    <dbReference type="NCBI Taxonomy" id="261099"/>
    <lineage>
        <taxon>Eukaryota</taxon>
        <taxon>Fungi</taxon>
        <taxon>Fungi incertae sedis</taxon>
        <taxon>Chytridiomycota</taxon>
        <taxon>Chytridiomycota incertae sedis</taxon>
        <taxon>Chytridiomycetes</taxon>
        <taxon>Rhizophydiales</taxon>
        <taxon>Terramycetaceae</taxon>
        <taxon>Boothiomyces</taxon>
    </lineage>
</organism>
<dbReference type="GO" id="GO:0007017">
    <property type="term" value="P:microtubule-based process"/>
    <property type="evidence" value="ECO:0007669"/>
    <property type="project" value="InterPro"/>
</dbReference>
<dbReference type="EMBL" id="JADGKB010000029">
    <property type="protein sequence ID" value="KAJ3258249.1"/>
    <property type="molecule type" value="Genomic_DNA"/>
</dbReference>
<proteinExistence type="predicted"/>
<evidence type="ECO:0000256" key="1">
    <source>
        <dbReference type="ARBA" id="ARBA00004496"/>
    </source>
</evidence>
<dbReference type="PANTHER" id="PTHR15346">
    <property type="entry name" value="DYNACTIN SUBUNIT"/>
    <property type="match status" value="1"/>
</dbReference>
<accession>A0AAD5Y4F6</accession>
<evidence type="ECO:0000313" key="4">
    <source>
        <dbReference type="EMBL" id="KAJ3258249.1"/>
    </source>
</evidence>
<keyword evidence="3" id="KW-0175">Coiled coil</keyword>
<keyword evidence="5" id="KW-1185">Reference proteome</keyword>
<comment type="caution">
    <text evidence="4">The sequence shown here is derived from an EMBL/GenBank/DDBJ whole genome shotgun (WGS) entry which is preliminary data.</text>
</comment>
<sequence>MDKKSLLLDIDTTAPDVLEAEGTAITINGIEQVSDYESEEEVDIIRENVAVSQAAEKFIEKKPRKKSKETLKARYERLEWEVEQLAIDLAVAKKQETEFSNKELMNQVANLQAQLKNLNKSVIESPLEHIFTDPDNTKSLVKEIQEYKTHQVNETEDGKLVYQLVYDAKTAPDTTKDFQLEQRITNLERIIGLHAIDPVNVMISQEDRQNLFNTTGTLIGALERLDMHFSLITEPKVLDIANRKISEALLNLEKLVELSHKQRIDPNESHDLEKKISYIYNQMMKLESVANIIPNLVMRLKSLQSLHAETAQFAETLKMITTDQANLKTIAVDTQTGIEKLNATINENNVKIANNIAALDERMRSILNKKAN</sequence>
<gene>
    <name evidence="4" type="primary">DCTN2</name>
    <name evidence="4" type="ORF">HK103_003730</name>
</gene>
<evidence type="ECO:0000313" key="5">
    <source>
        <dbReference type="Proteomes" id="UP001210925"/>
    </source>
</evidence>
<dbReference type="Pfam" id="PF04912">
    <property type="entry name" value="Dynamitin"/>
    <property type="match status" value="1"/>
</dbReference>
<reference evidence="4" key="1">
    <citation type="submission" date="2020-05" db="EMBL/GenBank/DDBJ databases">
        <title>Phylogenomic resolution of chytrid fungi.</title>
        <authorList>
            <person name="Stajich J.E."/>
            <person name="Amses K."/>
            <person name="Simmons R."/>
            <person name="Seto K."/>
            <person name="Myers J."/>
            <person name="Bonds A."/>
            <person name="Quandt C.A."/>
            <person name="Barry K."/>
            <person name="Liu P."/>
            <person name="Grigoriev I."/>
            <person name="Longcore J.E."/>
            <person name="James T.Y."/>
        </authorList>
    </citation>
    <scope>NUCLEOTIDE SEQUENCE</scope>
    <source>
        <strain evidence="4">PLAUS21</strain>
    </source>
</reference>
<dbReference type="Proteomes" id="UP001210925">
    <property type="component" value="Unassembled WGS sequence"/>
</dbReference>
<dbReference type="AlphaFoldDB" id="A0AAD5Y4F6"/>
<name>A0AAD5Y4F6_9FUNG</name>
<keyword evidence="2" id="KW-0963">Cytoplasm</keyword>
<feature type="coiled-coil region" evidence="3">
    <location>
        <begin position="68"/>
        <end position="121"/>
    </location>
</feature>
<dbReference type="GO" id="GO:0005869">
    <property type="term" value="C:dynactin complex"/>
    <property type="evidence" value="ECO:0007669"/>
    <property type="project" value="InterPro"/>
</dbReference>
<dbReference type="GO" id="GO:0005737">
    <property type="term" value="C:cytoplasm"/>
    <property type="evidence" value="ECO:0007669"/>
    <property type="project" value="UniProtKB-SubCell"/>
</dbReference>
<protein>
    <submittedName>
        <fullName evidence="4">Dynactin subunit 2</fullName>
    </submittedName>
</protein>
<evidence type="ECO:0000256" key="3">
    <source>
        <dbReference type="SAM" id="Coils"/>
    </source>
</evidence>
<evidence type="ECO:0000256" key="2">
    <source>
        <dbReference type="ARBA" id="ARBA00022490"/>
    </source>
</evidence>
<comment type="subcellular location">
    <subcellularLocation>
        <location evidence="1">Cytoplasm</location>
    </subcellularLocation>
</comment>
<dbReference type="InterPro" id="IPR028133">
    <property type="entry name" value="Dynamitin"/>
</dbReference>